<keyword evidence="1" id="KW-0812">Transmembrane</keyword>
<feature type="transmembrane region" description="Helical" evidence="1">
    <location>
        <begin position="20"/>
        <end position="45"/>
    </location>
</feature>
<dbReference type="AlphaFoldDB" id="A0A1I6JPX3"/>
<dbReference type="STRING" id="37658.SAMN05661086_01853"/>
<gene>
    <name evidence="2" type="ORF">SAMN05661086_01853</name>
</gene>
<evidence type="ECO:0000256" key="1">
    <source>
        <dbReference type="SAM" id="Phobius"/>
    </source>
</evidence>
<protein>
    <recommendedName>
        <fullName evidence="4">Class IIb bacteriocin, lactobin A/cerein 7B family</fullName>
    </recommendedName>
</protein>
<proteinExistence type="predicted"/>
<keyword evidence="3" id="KW-1185">Reference proteome</keyword>
<accession>A0A1I6JPX3</accession>
<reference evidence="2 3" key="1">
    <citation type="submission" date="2016-10" db="EMBL/GenBank/DDBJ databases">
        <authorList>
            <person name="de Groot N.N."/>
        </authorList>
    </citation>
    <scope>NUCLEOTIDE SEQUENCE [LARGE SCALE GENOMIC DNA]</scope>
    <source>
        <strain evidence="2 3">743A</strain>
    </source>
</reference>
<evidence type="ECO:0008006" key="4">
    <source>
        <dbReference type="Google" id="ProtNLM"/>
    </source>
</evidence>
<keyword evidence="1" id="KW-0472">Membrane</keyword>
<dbReference type="Proteomes" id="UP000199659">
    <property type="component" value="Unassembled WGS sequence"/>
</dbReference>
<sequence length="47" mass="5006">MNTYFMELNESEQYDINGGIGIGLVVVVGVIIFVVAAVVTAAILFSK</sequence>
<evidence type="ECO:0000313" key="2">
    <source>
        <dbReference type="EMBL" id="SFR80993.1"/>
    </source>
</evidence>
<keyword evidence="1" id="KW-1133">Transmembrane helix</keyword>
<evidence type="ECO:0000313" key="3">
    <source>
        <dbReference type="Proteomes" id="UP000199659"/>
    </source>
</evidence>
<organism evidence="2 3">
    <name type="scientific">Anaeromicropila populeti</name>
    <dbReference type="NCBI Taxonomy" id="37658"/>
    <lineage>
        <taxon>Bacteria</taxon>
        <taxon>Bacillati</taxon>
        <taxon>Bacillota</taxon>
        <taxon>Clostridia</taxon>
        <taxon>Lachnospirales</taxon>
        <taxon>Lachnospiraceae</taxon>
        <taxon>Anaeromicropila</taxon>
    </lineage>
</organism>
<name>A0A1I6JPX3_9FIRM</name>
<dbReference type="RefSeq" id="WP_177214656.1">
    <property type="nucleotide sequence ID" value="NZ_FOYZ01000006.1"/>
</dbReference>
<dbReference type="EMBL" id="FOYZ01000006">
    <property type="protein sequence ID" value="SFR80993.1"/>
    <property type="molecule type" value="Genomic_DNA"/>
</dbReference>